<gene>
    <name evidence="2" type="ORF">TUM4630_01440</name>
</gene>
<evidence type="ECO:0000256" key="1">
    <source>
        <dbReference type="ARBA" id="ARBA00008007"/>
    </source>
</evidence>
<name>A0ABQ4P2V4_9GAMM</name>
<dbReference type="SUPFAM" id="SSF53271">
    <property type="entry name" value="PRTase-like"/>
    <property type="match status" value="1"/>
</dbReference>
<protein>
    <recommendedName>
        <fullName evidence="4">Competence protein ComF</fullName>
    </recommendedName>
</protein>
<evidence type="ECO:0000313" key="3">
    <source>
        <dbReference type="Proteomes" id="UP000761574"/>
    </source>
</evidence>
<sequence>MVIAPASYHQGIGELVAGIKYRAELAALDMLVMALVERIKQLQRLGLIRLPQAMIAVPLHPNRLRQRGFNQAWLIADTLSRQLGIPMLDKVLVRRVDTRPQAGLTGKQRRRNLADAFILTEPINYQRIALIDDVVTTGTTVQSIAELFAAHYIHLQVWCLARAEAPGLLE</sequence>
<organism evidence="2 3">
    <name type="scientific">Shewanella algidipiscicola</name>
    <dbReference type="NCBI Taxonomy" id="614070"/>
    <lineage>
        <taxon>Bacteria</taxon>
        <taxon>Pseudomonadati</taxon>
        <taxon>Pseudomonadota</taxon>
        <taxon>Gammaproteobacteria</taxon>
        <taxon>Alteromonadales</taxon>
        <taxon>Shewanellaceae</taxon>
        <taxon>Shewanella</taxon>
    </lineage>
</organism>
<dbReference type="InterPro" id="IPR051910">
    <property type="entry name" value="ComF/GntX_DNA_util-trans"/>
</dbReference>
<accession>A0ABQ4P2V4</accession>
<dbReference type="PANTHER" id="PTHR47505:SF1">
    <property type="entry name" value="DNA UTILIZATION PROTEIN YHGH"/>
    <property type="match status" value="1"/>
</dbReference>
<keyword evidence="3" id="KW-1185">Reference proteome</keyword>
<dbReference type="EMBL" id="BPFB01000001">
    <property type="protein sequence ID" value="GIU41839.1"/>
    <property type="molecule type" value="Genomic_DNA"/>
</dbReference>
<evidence type="ECO:0008006" key="4">
    <source>
        <dbReference type="Google" id="ProtNLM"/>
    </source>
</evidence>
<reference evidence="2 3" key="1">
    <citation type="submission" date="2021-05" db="EMBL/GenBank/DDBJ databases">
        <title>Molecular characterization for Shewanella algae harboring chromosomal blaOXA-55-like strains isolated from clinical and environment sample.</title>
        <authorList>
            <person name="Ohama Y."/>
            <person name="Aoki K."/>
            <person name="Harada S."/>
            <person name="Moriya K."/>
            <person name="Ishii Y."/>
            <person name="Tateda K."/>
        </authorList>
    </citation>
    <scope>NUCLEOTIDE SEQUENCE [LARGE SCALE GENOMIC DNA]</scope>
    <source>
        <strain evidence="2 3">LMG 23746</strain>
    </source>
</reference>
<proteinExistence type="inferred from homology"/>
<dbReference type="CDD" id="cd06223">
    <property type="entry name" value="PRTases_typeI"/>
    <property type="match status" value="1"/>
</dbReference>
<dbReference type="PANTHER" id="PTHR47505">
    <property type="entry name" value="DNA UTILIZATION PROTEIN YHGH"/>
    <property type="match status" value="1"/>
</dbReference>
<dbReference type="Gene3D" id="3.40.50.2020">
    <property type="match status" value="1"/>
</dbReference>
<comment type="caution">
    <text evidence="2">The sequence shown here is derived from an EMBL/GenBank/DDBJ whole genome shotgun (WGS) entry which is preliminary data.</text>
</comment>
<evidence type="ECO:0000313" key="2">
    <source>
        <dbReference type="EMBL" id="GIU41839.1"/>
    </source>
</evidence>
<dbReference type="InterPro" id="IPR029057">
    <property type="entry name" value="PRTase-like"/>
</dbReference>
<comment type="similarity">
    <text evidence="1">Belongs to the ComF/GntX family.</text>
</comment>
<dbReference type="Proteomes" id="UP000761574">
    <property type="component" value="Unassembled WGS sequence"/>
</dbReference>
<dbReference type="InterPro" id="IPR000836">
    <property type="entry name" value="PRTase_dom"/>
</dbReference>